<comment type="subcellular location">
    <subcellularLocation>
        <location evidence="2">Nucleus membrane</location>
        <topology evidence="2">Peripheral membrane protein</topology>
    </subcellularLocation>
    <subcellularLocation>
        <location evidence="1 7">Nucleus</location>
        <location evidence="1 7">Nuclear pore complex</location>
    </subcellularLocation>
</comment>
<keyword evidence="9" id="KW-1185">Reference proteome</keyword>
<evidence type="ECO:0000256" key="5">
    <source>
        <dbReference type="ARBA" id="ARBA00023132"/>
    </source>
</evidence>
<dbReference type="GO" id="GO:0031965">
    <property type="term" value="C:nuclear membrane"/>
    <property type="evidence" value="ECO:0007669"/>
    <property type="project" value="UniProtKB-SubCell"/>
</dbReference>
<evidence type="ECO:0000256" key="4">
    <source>
        <dbReference type="ARBA" id="ARBA00017717"/>
    </source>
</evidence>
<dbReference type="GeneID" id="104953711"/>
<dbReference type="OrthoDB" id="1918363at2759"/>
<organism evidence="9 10">
    <name type="scientific">Notothenia coriiceps</name>
    <name type="common">black rockcod</name>
    <dbReference type="NCBI Taxonomy" id="8208"/>
    <lineage>
        <taxon>Eukaryota</taxon>
        <taxon>Metazoa</taxon>
        <taxon>Chordata</taxon>
        <taxon>Craniata</taxon>
        <taxon>Vertebrata</taxon>
        <taxon>Euteleostomi</taxon>
        <taxon>Actinopterygii</taxon>
        <taxon>Neopterygii</taxon>
        <taxon>Teleostei</taxon>
        <taxon>Neoteleostei</taxon>
        <taxon>Acanthomorphata</taxon>
        <taxon>Eupercaria</taxon>
        <taxon>Perciformes</taxon>
        <taxon>Notothenioidei</taxon>
        <taxon>Nototheniidae</taxon>
        <taxon>Notothenia</taxon>
    </lineage>
</organism>
<gene>
    <name evidence="10" type="primary">nup93</name>
</gene>
<keyword evidence="7" id="KW-0811">Translocation</keyword>
<evidence type="ECO:0000256" key="2">
    <source>
        <dbReference type="ARBA" id="ARBA00004617"/>
    </source>
</evidence>
<name>A0A6I9NMX5_9TELE</name>
<feature type="region of interest" description="Disordered" evidence="8">
    <location>
        <begin position="543"/>
        <end position="563"/>
    </location>
</feature>
<dbReference type="GO" id="GO:0017056">
    <property type="term" value="F:structural constituent of nuclear pore"/>
    <property type="evidence" value="ECO:0007669"/>
    <property type="project" value="InterPro"/>
</dbReference>
<dbReference type="PANTHER" id="PTHR11225">
    <property type="entry name" value="NUCLEAR PORE COMPLEX PROTEIN NUP93 NUCLEOPORIN NUP93 DEAD EYE PROTEIN"/>
    <property type="match status" value="1"/>
</dbReference>
<dbReference type="KEGG" id="ncc:104953711"/>
<evidence type="ECO:0000256" key="1">
    <source>
        <dbReference type="ARBA" id="ARBA00004567"/>
    </source>
</evidence>
<dbReference type="GO" id="GO:0005643">
    <property type="term" value="C:nuclear pore"/>
    <property type="evidence" value="ECO:0007669"/>
    <property type="project" value="UniProtKB-SubCell"/>
</dbReference>
<keyword evidence="5 7" id="KW-0906">Nuclear pore complex</keyword>
<keyword evidence="7" id="KW-0813">Transport</keyword>
<dbReference type="InterPro" id="IPR007231">
    <property type="entry name" value="Nucleoporin_int_Nup93/Nic96"/>
</dbReference>
<protein>
    <recommendedName>
        <fullName evidence="4 7">Nuclear pore complex protein Nup93</fullName>
    </recommendedName>
</protein>
<dbReference type="GO" id="GO:0006606">
    <property type="term" value="P:protein import into nucleus"/>
    <property type="evidence" value="ECO:0007669"/>
    <property type="project" value="TreeGrafter"/>
</dbReference>
<proteinExistence type="inferred from homology"/>
<keyword evidence="7" id="KW-0472">Membrane</keyword>
<keyword evidence="6 7" id="KW-0539">Nucleus</keyword>
<dbReference type="Proteomes" id="UP000504611">
    <property type="component" value="Unplaced"/>
</dbReference>
<keyword evidence="7" id="KW-0653">Protein transport</keyword>
<reference evidence="10" key="1">
    <citation type="submission" date="2025-08" db="UniProtKB">
        <authorList>
            <consortium name="RefSeq"/>
        </authorList>
    </citation>
    <scope>IDENTIFICATION</scope>
    <source>
        <tissue evidence="10">Muscle</tissue>
    </source>
</reference>
<evidence type="ECO:0000313" key="10">
    <source>
        <dbReference type="RefSeq" id="XP_010778989.1"/>
    </source>
</evidence>
<dbReference type="PANTHER" id="PTHR11225:SF4">
    <property type="entry name" value="NUCLEAR PORE COMPLEX PROTEIN NUP93"/>
    <property type="match status" value="1"/>
</dbReference>
<evidence type="ECO:0000313" key="9">
    <source>
        <dbReference type="Proteomes" id="UP000504611"/>
    </source>
</evidence>
<keyword evidence="7" id="KW-0509">mRNA transport</keyword>
<evidence type="ECO:0000256" key="6">
    <source>
        <dbReference type="ARBA" id="ARBA00023242"/>
    </source>
</evidence>
<dbReference type="GO" id="GO:0016973">
    <property type="term" value="P:poly(A)+ mRNA export from nucleus"/>
    <property type="evidence" value="ECO:0007669"/>
    <property type="project" value="TreeGrafter"/>
</dbReference>
<comment type="function">
    <text evidence="7">Plays a role in the nuclear pore complex (NPC) assembly and/or maintenance.</text>
</comment>
<evidence type="ECO:0000256" key="8">
    <source>
        <dbReference type="SAM" id="MobiDB-lite"/>
    </source>
</evidence>
<dbReference type="Pfam" id="PF04097">
    <property type="entry name" value="Nic96"/>
    <property type="match status" value="1"/>
</dbReference>
<evidence type="ECO:0000256" key="7">
    <source>
        <dbReference type="RuleBase" id="RU364035"/>
    </source>
</evidence>
<evidence type="ECO:0000256" key="3">
    <source>
        <dbReference type="ARBA" id="ARBA00010186"/>
    </source>
</evidence>
<dbReference type="RefSeq" id="XP_010778989.1">
    <property type="nucleotide sequence ID" value="XM_010780687.1"/>
</dbReference>
<dbReference type="AlphaFoldDB" id="A0A6I9NMX5"/>
<comment type="similarity">
    <text evidence="3 7">Belongs to the nucleoporin interacting component (NIC) family.</text>
</comment>
<dbReference type="CTD" id="9688"/>
<accession>A0A6I9NMX5</accession>
<sequence length="599" mass="68301">MLVQWEQVKQRVLHTLLGAGEDALDFSQDVEPSFVSEVTAPGRSALDNVEVAYGRQIYIFNEKIVNGHIQPNLGDLCASVAESLDDKNVSDMWLMVKQMTDVLLVPAKDTLKSRISVEMQMAFVRQALNFLENRYLSPTSENKLRLHYRRVLRNSADPYKRAVYCLIGKCDISDNHGEVADKTEDYLWLKLNQVCFDDDGSSSSQDRLTLPQLQKQLLEDYGESHFSASQQPFLYFQVLFLTAQFEAAVAFLFRAERLRSHAVHVALVLYELRLLLKSSGQSAQLLSQEHGDPPMVRRLNFIRLLMLYTRKFESTDPREALQYFYFLRNEKDTQGENMFMRCVSELVIESREVNMMLGIQAKEIHFGFIRPDNLPGVIDKFAGDTRAIISKVALEAENKGLFEEAVKLYELAKNPDKVLELMNRLLSPVIAQVSAPQSNKERLKNTAVAIAERYRSQGVSGDKSVDSTFYLLLDLTTFFDEYHAGHVDRAYDVMERLKLLPLSQDSVEERVAAFRNFSDEVRHNLSEVLLATMNILFTQHKRLKGAPAGTPGRPQRNAEDRDMQLRSQARALITFAGMIPYNMAGDTNARLVQMELLMN</sequence>